<organism evidence="1 2">
    <name type="scientific">Hyalomma asiaticum</name>
    <name type="common">Tick</name>
    <dbReference type="NCBI Taxonomy" id="266040"/>
    <lineage>
        <taxon>Eukaryota</taxon>
        <taxon>Metazoa</taxon>
        <taxon>Ecdysozoa</taxon>
        <taxon>Arthropoda</taxon>
        <taxon>Chelicerata</taxon>
        <taxon>Arachnida</taxon>
        <taxon>Acari</taxon>
        <taxon>Parasitiformes</taxon>
        <taxon>Ixodida</taxon>
        <taxon>Ixodoidea</taxon>
        <taxon>Ixodidae</taxon>
        <taxon>Hyalomminae</taxon>
        <taxon>Hyalomma</taxon>
    </lineage>
</organism>
<evidence type="ECO:0000313" key="2">
    <source>
        <dbReference type="Proteomes" id="UP000821845"/>
    </source>
</evidence>
<gene>
    <name evidence="1" type="ORF">HPB50_022871</name>
</gene>
<reference evidence="1" key="1">
    <citation type="submission" date="2020-05" db="EMBL/GenBank/DDBJ databases">
        <title>Large-scale comparative analyses of tick genomes elucidate their genetic diversity and vector capacities.</title>
        <authorList>
            <person name="Jia N."/>
            <person name="Wang J."/>
            <person name="Shi W."/>
            <person name="Du L."/>
            <person name="Sun Y."/>
            <person name="Zhan W."/>
            <person name="Jiang J."/>
            <person name="Wang Q."/>
            <person name="Zhang B."/>
            <person name="Ji P."/>
            <person name="Sakyi L.B."/>
            <person name="Cui X."/>
            <person name="Yuan T."/>
            <person name="Jiang B."/>
            <person name="Yang W."/>
            <person name="Lam T.T.-Y."/>
            <person name="Chang Q."/>
            <person name="Ding S."/>
            <person name="Wang X."/>
            <person name="Zhu J."/>
            <person name="Ruan X."/>
            <person name="Zhao L."/>
            <person name="Wei J."/>
            <person name="Que T."/>
            <person name="Du C."/>
            <person name="Cheng J."/>
            <person name="Dai P."/>
            <person name="Han X."/>
            <person name="Huang E."/>
            <person name="Gao Y."/>
            <person name="Liu J."/>
            <person name="Shao H."/>
            <person name="Ye R."/>
            <person name="Li L."/>
            <person name="Wei W."/>
            <person name="Wang X."/>
            <person name="Wang C."/>
            <person name="Yang T."/>
            <person name="Huo Q."/>
            <person name="Li W."/>
            <person name="Guo W."/>
            <person name="Chen H."/>
            <person name="Zhou L."/>
            <person name="Ni X."/>
            <person name="Tian J."/>
            <person name="Zhou Y."/>
            <person name="Sheng Y."/>
            <person name="Liu T."/>
            <person name="Pan Y."/>
            <person name="Xia L."/>
            <person name="Li J."/>
            <person name="Zhao F."/>
            <person name="Cao W."/>
        </authorList>
    </citation>
    <scope>NUCLEOTIDE SEQUENCE</scope>
    <source>
        <strain evidence="1">Hyas-2018</strain>
    </source>
</reference>
<comment type="caution">
    <text evidence="1">The sequence shown here is derived from an EMBL/GenBank/DDBJ whole genome shotgun (WGS) entry which is preliminary data.</text>
</comment>
<sequence>MICRPATALIGERRRVWGISACLSTESEGVVKREKASRGHTSELSCQRQSGVPWRGGERATRADRPRRPPRPGRARQRQQRLRTQPRGPQSPQQDDGDERASTAASGQALFEILDQSGQLGTDGALTPLEAGVAASPVSLGSDAAGSRRERRSLLPLLDYRLLLLLGGGRRQRRRSRLARSTSSVAGIGVDIERDPPSKHAETMHTTSIGTTSFAESTCGRSYLGKGTGGAKIWLACHLVRARSSGCLLLNAGTVAQGGIDGLFTFAVNAHGALFRWFELQSLQRCTVLVREWKARRLLLPFRLTAHVVPNVEKQNKTKEEQKRAGSRGELEKGAAAVGFRPAGPRHPWNALRASDSPALAGFSSQRPAPVADKRQGPCSAGKAAALCPPNFPGSTSSLMNLKRLPEYAGNRRYTEAT</sequence>
<accession>A0ACB7T403</accession>
<dbReference type="EMBL" id="CM023491">
    <property type="protein sequence ID" value="KAH6941705.1"/>
    <property type="molecule type" value="Genomic_DNA"/>
</dbReference>
<proteinExistence type="predicted"/>
<evidence type="ECO:0000313" key="1">
    <source>
        <dbReference type="EMBL" id="KAH6941705.1"/>
    </source>
</evidence>
<dbReference type="Proteomes" id="UP000821845">
    <property type="component" value="Chromosome 11"/>
</dbReference>
<protein>
    <submittedName>
        <fullName evidence="1">Uncharacterized protein</fullName>
    </submittedName>
</protein>
<name>A0ACB7T403_HYAAI</name>
<keyword evidence="2" id="KW-1185">Reference proteome</keyword>